<feature type="transmembrane region" description="Helical" evidence="9">
    <location>
        <begin position="343"/>
        <end position="365"/>
    </location>
</feature>
<evidence type="ECO:0000256" key="3">
    <source>
        <dbReference type="ARBA" id="ARBA00022448"/>
    </source>
</evidence>
<organism evidence="10 11">
    <name type="scientific">Tieghemiomyces parasiticus</name>
    <dbReference type="NCBI Taxonomy" id="78921"/>
    <lineage>
        <taxon>Eukaryota</taxon>
        <taxon>Fungi</taxon>
        <taxon>Fungi incertae sedis</taxon>
        <taxon>Zoopagomycota</taxon>
        <taxon>Kickxellomycotina</taxon>
        <taxon>Dimargaritomycetes</taxon>
        <taxon>Dimargaritales</taxon>
        <taxon>Dimargaritaceae</taxon>
        <taxon>Tieghemiomyces</taxon>
    </lineage>
</organism>
<evidence type="ECO:0000256" key="2">
    <source>
        <dbReference type="ARBA" id="ARBA00006175"/>
    </source>
</evidence>
<dbReference type="InterPro" id="IPR050363">
    <property type="entry name" value="MIP/Aquaporin"/>
</dbReference>
<evidence type="ECO:0000256" key="5">
    <source>
        <dbReference type="ARBA" id="ARBA00022989"/>
    </source>
</evidence>
<evidence type="ECO:0000256" key="6">
    <source>
        <dbReference type="ARBA" id="ARBA00023136"/>
    </source>
</evidence>
<comment type="subcellular location">
    <subcellularLocation>
        <location evidence="1">Membrane</location>
        <topology evidence="1">Multi-pass membrane protein</topology>
    </subcellularLocation>
</comment>
<protein>
    <submittedName>
        <fullName evidence="10">Glycerol channel</fullName>
    </submittedName>
</protein>
<feature type="region of interest" description="Disordered" evidence="8">
    <location>
        <begin position="1"/>
        <end position="21"/>
    </location>
</feature>
<keyword evidence="5 9" id="KW-1133">Transmembrane helix</keyword>
<dbReference type="PANTHER" id="PTHR43829:SF9">
    <property type="entry name" value="AQUAPORIN-9"/>
    <property type="match status" value="1"/>
</dbReference>
<reference evidence="10" key="1">
    <citation type="submission" date="2022-07" db="EMBL/GenBank/DDBJ databases">
        <title>Phylogenomic reconstructions and comparative analyses of Kickxellomycotina fungi.</title>
        <authorList>
            <person name="Reynolds N.K."/>
            <person name="Stajich J.E."/>
            <person name="Barry K."/>
            <person name="Grigoriev I.V."/>
            <person name="Crous P."/>
            <person name="Smith M.E."/>
        </authorList>
    </citation>
    <scope>NUCLEOTIDE SEQUENCE</scope>
    <source>
        <strain evidence="10">RSA 861</strain>
    </source>
</reference>
<evidence type="ECO:0000256" key="7">
    <source>
        <dbReference type="RuleBase" id="RU000477"/>
    </source>
</evidence>
<dbReference type="GO" id="GO:0005886">
    <property type="term" value="C:plasma membrane"/>
    <property type="evidence" value="ECO:0007669"/>
    <property type="project" value="TreeGrafter"/>
</dbReference>
<evidence type="ECO:0000313" key="11">
    <source>
        <dbReference type="Proteomes" id="UP001150569"/>
    </source>
</evidence>
<sequence length="377" mass="41341">MLRRPRTRSSSTGGRRGSAESMNMHIDLNTAPGCSYSNPTTSTVSGNTNTQHTAYRWIRRRRASAFNADNNHRSRHSQYYRRQQNPVTGPIYRALVKNCVSEDILDELPEPPTIFRLVRYRYREYIAELLGTYILTLLTIGTTVTSRLNDNAKHQGYTLICLSSGLALMMGLFITQGVSGGHINPSITLTFTLWKGFPLHKVPGYLFFQFLGAFAGAATAHLLFLQSINAFSGTVRTVTGSQATAGLFTSFPIPPANHATIFYSLCVANAVFIAAVLAVTDSANIVPRAWGPLAVGLFLSSILFSLAYQTGGGGINIAIDLGARLYIFAVGYGPETFTAYNHYAYIPSVAPLCGAIIGGLFYYTFVITRRRAYQLNI</sequence>
<evidence type="ECO:0000256" key="9">
    <source>
        <dbReference type="SAM" id="Phobius"/>
    </source>
</evidence>
<gene>
    <name evidence="10" type="primary">FPS1_1</name>
    <name evidence="10" type="ORF">IWQ60_001716</name>
</gene>
<keyword evidence="3 7" id="KW-0813">Transport</keyword>
<dbReference type="InterPro" id="IPR022357">
    <property type="entry name" value="MIP_CS"/>
</dbReference>
<dbReference type="OrthoDB" id="3222at2759"/>
<comment type="similarity">
    <text evidence="2 7">Belongs to the MIP/aquaporin (TC 1.A.8) family.</text>
</comment>
<dbReference type="PRINTS" id="PR00783">
    <property type="entry name" value="MINTRINSICP"/>
</dbReference>
<feature type="compositionally biased region" description="Polar residues" evidence="8">
    <location>
        <begin position="35"/>
        <end position="49"/>
    </location>
</feature>
<dbReference type="PROSITE" id="PS00221">
    <property type="entry name" value="MIP"/>
    <property type="match status" value="1"/>
</dbReference>
<comment type="caution">
    <text evidence="10">The sequence shown here is derived from an EMBL/GenBank/DDBJ whole genome shotgun (WGS) entry which is preliminary data.</text>
</comment>
<accession>A0A9W8AGH8</accession>
<feature type="region of interest" description="Disordered" evidence="8">
    <location>
        <begin position="30"/>
        <end position="49"/>
    </location>
</feature>
<feature type="transmembrane region" description="Helical" evidence="9">
    <location>
        <begin position="205"/>
        <end position="224"/>
    </location>
</feature>
<keyword evidence="4 7" id="KW-0812">Transmembrane</keyword>
<keyword evidence="11" id="KW-1185">Reference proteome</keyword>
<name>A0A9W8AGH8_9FUNG</name>
<evidence type="ECO:0000256" key="1">
    <source>
        <dbReference type="ARBA" id="ARBA00004141"/>
    </source>
</evidence>
<feature type="transmembrane region" description="Helical" evidence="9">
    <location>
        <begin position="156"/>
        <end position="174"/>
    </location>
</feature>
<dbReference type="InterPro" id="IPR000425">
    <property type="entry name" value="MIP"/>
</dbReference>
<dbReference type="SUPFAM" id="SSF81338">
    <property type="entry name" value="Aquaporin-like"/>
    <property type="match status" value="1"/>
</dbReference>
<dbReference type="Proteomes" id="UP001150569">
    <property type="component" value="Unassembled WGS sequence"/>
</dbReference>
<evidence type="ECO:0000256" key="4">
    <source>
        <dbReference type="ARBA" id="ARBA00022692"/>
    </source>
</evidence>
<proteinExistence type="inferred from homology"/>
<dbReference type="PANTHER" id="PTHR43829">
    <property type="entry name" value="AQUAPORIN OR AQUAGLYCEROPORIN RELATED"/>
    <property type="match status" value="1"/>
</dbReference>
<evidence type="ECO:0000313" key="10">
    <source>
        <dbReference type="EMBL" id="KAJ1928813.1"/>
    </source>
</evidence>
<feature type="transmembrane region" description="Helical" evidence="9">
    <location>
        <begin position="261"/>
        <end position="280"/>
    </location>
</feature>
<dbReference type="EMBL" id="JANBPT010000058">
    <property type="protein sequence ID" value="KAJ1928813.1"/>
    <property type="molecule type" value="Genomic_DNA"/>
</dbReference>
<evidence type="ECO:0000256" key="8">
    <source>
        <dbReference type="SAM" id="MobiDB-lite"/>
    </source>
</evidence>
<feature type="transmembrane region" description="Helical" evidence="9">
    <location>
        <begin position="125"/>
        <end position="144"/>
    </location>
</feature>
<dbReference type="AlphaFoldDB" id="A0A9W8AGH8"/>
<dbReference type="GO" id="GO:0015254">
    <property type="term" value="F:glycerol channel activity"/>
    <property type="evidence" value="ECO:0007669"/>
    <property type="project" value="TreeGrafter"/>
</dbReference>
<dbReference type="InterPro" id="IPR023271">
    <property type="entry name" value="Aquaporin-like"/>
</dbReference>
<keyword evidence="6 9" id="KW-0472">Membrane</keyword>
<dbReference type="Pfam" id="PF00230">
    <property type="entry name" value="MIP"/>
    <property type="match status" value="1"/>
</dbReference>
<dbReference type="Gene3D" id="1.20.1080.10">
    <property type="entry name" value="Glycerol uptake facilitator protein"/>
    <property type="match status" value="1"/>
</dbReference>
<feature type="transmembrane region" description="Helical" evidence="9">
    <location>
        <begin position="289"/>
        <end position="308"/>
    </location>
</feature>